<dbReference type="EMBL" id="JH109152">
    <property type="protein sequence ID" value="EGW23739.1"/>
    <property type="molecule type" value="Genomic_DNA"/>
</dbReference>
<feature type="domain" description="CBS" evidence="3">
    <location>
        <begin position="74"/>
        <end position="128"/>
    </location>
</feature>
<organism evidence="4 5">
    <name type="scientific">Methylobacter tundripaludum (strain ATCC BAA-1195 / DSM 17260 / SV96)</name>
    <dbReference type="NCBI Taxonomy" id="697282"/>
    <lineage>
        <taxon>Bacteria</taxon>
        <taxon>Pseudomonadati</taxon>
        <taxon>Pseudomonadota</taxon>
        <taxon>Gammaproteobacteria</taxon>
        <taxon>Methylococcales</taxon>
        <taxon>Methylococcaceae</taxon>
        <taxon>Methylobacter</taxon>
    </lineage>
</organism>
<dbReference type="PANTHER" id="PTHR43080">
    <property type="entry name" value="CBS DOMAIN-CONTAINING PROTEIN CBSX3, MITOCHONDRIAL"/>
    <property type="match status" value="1"/>
</dbReference>
<accession>G3IR92</accession>
<evidence type="ECO:0000313" key="4">
    <source>
        <dbReference type="EMBL" id="EGW23739.1"/>
    </source>
</evidence>
<keyword evidence="1 2" id="KW-0129">CBS domain</keyword>
<keyword evidence="5" id="KW-1185">Reference proteome</keyword>
<protein>
    <submittedName>
        <fullName evidence="4">Putative signal transduction protein with CBS domains</fullName>
    </submittedName>
</protein>
<feature type="domain" description="CBS" evidence="3">
    <location>
        <begin position="9"/>
        <end position="66"/>
    </location>
</feature>
<proteinExistence type="predicted"/>
<dbReference type="OrthoDB" id="9793295at2"/>
<dbReference type="Gene3D" id="3.10.580.10">
    <property type="entry name" value="CBS-domain"/>
    <property type="match status" value="1"/>
</dbReference>
<dbReference type="STRING" id="697282.Mettu_2602"/>
<name>G3IR92_METTV</name>
<dbReference type="AlphaFoldDB" id="G3IR92"/>
<dbReference type="PANTHER" id="PTHR43080:SF29">
    <property type="entry name" value="OS02G0818000 PROTEIN"/>
    <property type="match status" value="1"/>
</dbReference>
<dbReference type="InterPro" id="IPR051257">
    <property type="entry name" value="Diverse_CBS-Domain"/>
</dbReference>
<evidence type="ECO:0000256" key="1">
    <source>
        <dbReference type="ARBA" id="ARBA00023122"/>
    </source>
</evidence>
<dbReference type="InterPro" id="IPR046342">
    <property type="entry name" value="CBS_dom_sf"/>
</dbReference>
<dbReference type="eggNOG" id="COG0517">
    <property type="taxonomic scope" value="Bacteria"/>
</dbReference>
<gene>
    <name evidence="4" type="ORF">Mettu_2602</name>
</gene>
<dbReference type="SMART" id="SM00116">
    <property type="entry name" value="CBS"/>
    <property type="match status" value="2"/>
</dbReference>
<dbReference type="InterPro" id="IPR000644">
    <property type="entry name" value="CBS_dom"/>
</dbReference>
<dbReference type="CDD" id="cd02205">
    <property type="entry name" value="CBS_pair_SF"/>
    <property type="match status" value="1"/>
</dbReference>
<reference evidence="4 5" key="1">
    <citation type="submission" date="2011-06" db="EMBL/GenBank/DDBJ databases">
        <title>Genomic sequence of Methylobacter tundripaludum SV96.</title>
        <authorList>
            <consortium name="US DOE Joint Genome Institute"/>
            <person name="Lucas S."/>
            <person name="Han J."/>
            <person name="Lapidus A."/>
            <person name="Cheng J.-F."/>
            <person name="Goodwin L."/>
            <person name="Pitluck S."/>
            <person name="Held B."/>
            <person name="Detter J.C."/>
            <person name="Han C."/>
            <person name="Tapia R."/>
            <person name="Land M."/>
            <person name="Hauser L."/>
            <person name="Kyrpides N."/>
            <person name="Ivanova N."/>
            <person name="Ovchinnikova G."/>
            <person name="Pagani I."/>
            <person name="Klotz M.G."/>
            <person name="Dispirito A.A."/>
            <person name="Murrell J.C."/>
            <person name="Dunfield P."/>
            <person name="Kalyuzhnaya M.G."/>
            <person name="Svenning M."/>
            <person name="Trotsenko Y.A."/>
            <person name="Stein L.Y."/>
            <person name="Woyke T."/>
        </authorList>
    </citation>
    <scope>NUCLEOTIDE SEQUENCE [LARGE SCALE GENOMIC DNA]</scope>
    <source>
        <strain evidence="5">ATCC BAA-1195 / DSM 17260 / SV96</strain>
    </source>
</reference>
<dbReference type="HOGENOM" id="CLU_040681_9_3_6"/>
<dbReference type="Proteomes" id="UP000004664">
    <property type="component" value="Unassembled WGS sequence"/>
</dbReference>
<evidence type="ECO:0000259" key="3">
    <source>
        <dbReference type="PROSITE" id="PS51371"/>
    </source>
</evidence>
<dbReference type="Pfam" id="PF00571">
    <property type="entry name" value="CBS"/>
    <property type="match status" value="2"/>
</dbReference>
<dbReference type="RefSeq" id="WP_006892043.1">
    <property type="nucleotide sequence ID" value="NZ_JH109152.1"/>
</dbReference>
<dbReference type="PROSITE" id="PS51371">
    <property type="entry name" value="CBS"/>
    <property type="match status" value="2"/>
</dbReference>
<dbReference type="SUPFAM" id="SSF54631">
    <property type="entry name" value="CBS-domain pair"/>
    <property type="match status" value="1"/>
</dbReference>
<evidence type="ECO:0000313" key="5">
    <source>
        <dbReference type="Proteomes" id="UP000004664"/>
    </source>
</evidence>
<evidence type="ECO:0000256" key="2">
    <source>
        <dbReference type="PROSITE-ProRule" id="PRU00703"/>
    </source>
</evidence>
<sequence length="128" mass="14416">MDKPISLLMNKHITTVDINDTIDQVEKIMDSHKSTCALVIGSDQSCFGVISYPDIVHFHERGKNPKTERAWELCTHKVIEVSPETSASETAKLMLKHKINHIVITENKIIKGIVSSIDFVGEYLKQNV</sequence>